<dbReference type="PANTHER" id="PTHR33393">
    <property type="entry name" value="POLYGLUTAMINE SYNTHESIS ACCESSORY PROTEIN RV0574C-RELATED"/>
    <property type="match status" value="1"/>
</dbReference>
<dbReference type="Gene3D" id="3.60.21.10">
    <property type="match status" value="1"/>
</dbReference>
<dbReference type="Pfam" id="PF09587">
    <property type="entry name" value="PGA_cap"/>
    <property type="match status" value="1"/>
</dbReference>
<sequence>MPFVFLVITLDTLSKFLILISLFLVSAGAILGGLIFLPGQQLEATNNSQQQAFSINNKNVDEYFNIPQPASQIQQPKEAVLMFTGDMMLSRRVGAKTAKQGNWRWPFLQIGDYLSQADLTIGNLESVISDQGHNVGSIYSFRADPRMLEGLTFAGFDVLDPANNHVGDWTRLAFEDSTARLTNAGISNCGAGANFDEAHTAVVRQAGSAKIGFLCYTDIAAAPLFAKENQSGVANMDLTQLKKDIESAKQNVDIIVVQMHTGVEYQPHPNSKQKTFAKTAIDAGANLVVGHHPHVIQDFEQYKNGWIAYSLGNFIFDQDFSVETRHGQILKVILQDKTIESVDLIDVYDSLNFQVSLSKD</sequence>
<gene>
    <name evidence="4" type="ORF">COU83_00620</name>
</gene>
<comment type="caution">
    <text evidence="4">The sequence shown here is derived from an EMBL/GenBank/DDBJ whole genome shotgun (WGS) entry which is preliminary data.</text>
</comment>
<dbReference type="EMBL" id="PFDY01000016">
    <property type="protein sequence ID" value="PJE59029.1"/>
    <property type="molecule type" value="Genomic_DNA"/>
</dbReference>
<organism evidence="4 5">
    <name type="scientific">Candidatus Portnoybacteria bacterium CG10_big_fil_rev_8_21_14_0_10_40_22</name>
    <dbReference type="NCBI Taxonomy" id="1974814"/>
    <lineage>
        <taxon>Bacteria</taxon>
        <taxon>Candidatus Portnoyibacteriota</taxon>
    </lineage>
</organism>
<protein>
    <recommendedName>
        <fullName evidence="3">Capsule synthesis protein CapA domain-containing protein</fullName>
    </recommendedName>
</protein>
<evidence type="ECO:0000256" key="1">
    <source>
        <dbReference type="ARBA" id="ARBA00005662"/>
    </source>
</evidence>
<evidence type="ECO:0000256" key="2">
    <source>
        <dbReference type="SAM" id="Phobius"/>
    </source>
</evidence>
<comment type="similarity">
    <text evidence="1">Belongs to the CapA family.</text>
</comment>
<feature type="transmembrane region" description="Helical" evidence="2">
    <location>
        <begin position="16"/>
        <end position="37"/>
    </location>
</feature>
<dbReference type="AlphaFoldDB" id="A0A2M8KGH9"/>
<dbReference type="InterPro" id="IPR052169">
    <property type="entry name" value="CW_Biosynth-Accessory"/>
</dbReference>
<dbReference type="PANTHER" id="PTHR33393:SF11">
    <property type="entry name" value="POLYGLUTAMINE SYNTHESIS ACCESSORY PROTEIN RV0574C-RELATED"/>
    <property type="match status" value="1"/>
</dbReference>
<dbReference type="Proteomes" id="UP000231347">
    <property type="component" value="Unassembled WGS sequence"/>
</dbReference>
<evidence type="ECO:0000259" key="3">
    <source>
        <dbReference type="SMART" id="SM00854"/>
    </source>
</evidence>
<keyword evidence="2" id="KW-0812">Transmembrane</keyword>
<accession>A0A2M8KGH9</accession>
<reference evidence="5" key="1">
    <citation type="submission" date="2017-09" db="EMBL/GenBank/DDBJ databases">
        <title>Depth-based differentiation of microbial function through sediment-hosted aquifers and enrichment of novel symbionts in the deep terrestrial subsurface.</title>
        <authorList>
            <person name="Probst A.J."/>
            <person name="Ladd B."/>
            <person name="Jarett J.K."/>
            <person name="Geller-Mcgrath D.E."/>
            <person name="Sieber C.M.K."/>
            <person name="Emerson J.B."/>
            <person name="Anantharaman K."/>
            <person name="Thomas B.C."/>
            <person name="Malmstrom R."/>
            <person name="Stieglmeier M."/>
            <person name="Klingl A."/>
            <person name="Woyke T."/>
            <person name="Ryan C.M."/>
            <person name="Banfield J.F."/>
        </authorList>
    </citation>
    <scope>NUCLEOTIDE SEQUENCE [LARGE SCALE GENOMIC DNA]</scope>
</reference>
<evidence type="ECO:0000313" key="4">
    <source>
        <dbReference type="EMBL" id="PJE59029.1"/>
    </source>
</evidence>
<name>A0A2M8KGH9_9BACT</name>
<feature type="domain" description="Capsule synthesis protein CapA" evidence="3">
    <location>
        <begin position="80"/>
        <end position="318"/>
    </location>
</feature>
<dbReference type="InterPro" id="IPR029052">
    <property type="entry name" value="Metallo-depent_PP-like"/>
</dbReference>
<dbReference type="CDD" id="cd07381">
    <property type="entry name" value="MPP_CapA"/>
    <property type="match status" value="1"/>
</dbReference>
<evidence type="ECO:0000313" key="5">
    <source>
        <dbReference type="Proteomes" id="UP000231347"/>
    </source>
</evidence>
<dbReference type="SUPFAM" id="SSF56300">
    <property type="entry name" value="Metallo-dependent phosphatases"/>
    <property type="match status" value="1"/>
</dbReference>
<dbReference type="InterPro" id="IPR019079">
    <property type="entry name" value="Capsule_synth_CapA"/>
</dbReference>
<keyword evidence="2" id="KW-1133">Transmembrane helix</keyword>
<dbReference type="SMART" id="SM00854">
    <property type="entry name" value="PGA_cap"/>
    <property type="match status" value="1"/>
</dbReference>
<proteinExistence type="inferred from homology"/>
<keyword evidence="2" id="KW-0472">Membrane</keyword>